<name>F4RG79_MELLP</name>
<accession>F4RG79</accession>
<dbReference type="OrthoDB" id="10397213at2759"/>
<evidence type="ECO:0000313" key="2">
    <source>
        <dbReference type="EMBL" id="EGG08430.1"/>
    </source>
</evidence>
<protein>
    <submittedName>
        <fullName evidence="2">Secreted protein</fullName>
    </submittedName>
</protein>
<evidence type="ECO:0000313" key="3">
    <source>
        <dbReference type="Proteomes" id="UP000001072"/>
    </source>
</evidence>
<proteinExistence type="predicted"/>
<organism evidence="3">
    <name type="scientific">Melampsora larici-populina (strain 98AG31 / pathotype 3-4-7)</name>
    <name type="common">Poplar leaf rust fungus</name>
    <dbReference type="NCBI Taxonomy" id="747676"/>
    <lineage>
        <taxon>Eukaryota</taxon>
        <taxon>Fungi</taxon>
        <taxon>Dikarya</taxon>
        <taxon>Basidiomycota</taxon>
        <taxon>Pucciniomycotina</taxon>
        <taxon>Pucciniomycetes</taxon>
        <taxon>Pucciniales</taxon>
        <taxon>Melampsoraceae</taxon>
        <taxon>Melampsora</taxon>
    </lineage>
</organism>
<sequence>MLFKTICLLALATPLLAFSVIYTDCQGESLLSYCQTTLETGFSSTENNKFHHASGAHEYYTVGLCKITFWTSGPRLQFDDTLGFTRALTQIDRTCRDKKSKSDNGNLFSGVFVGYLDPYPQTPVVIQVNGS</sequence>
<evidence type="ECO:0000256" key="1">
    <source>
        <dbReference type="SAM" id="SignalP"/>
    </source>
</evidence>
<dbReference type="AlphaFoldDB" id="F4RG79"/>
<dbReference type="GeneID" id="18922397"/>
<feature type="chain" id="PRO_5003317597" evidence="1">
    <location>
        <begin position="18"/>
        <end position="131"/>
    </location>
</feature>
<dbReference type="EMBL" id="GL883100">
    <property type="protein sequence ID" value="EGG08430.1"/>
    <property type="molecule type" value="Genomic_DNA"/>
</dbReference>
<feature type="signal peptide" evidence="1">
    <location>
        <begin position="1"/>
        <end position="17"/>
    </location>
</feature>
<gene>
    <name evidence="2" type="ORF">MELLADRAFT_104799</name>
</gene>
<keyword evidence="1" id="KW-0732">Signal</keyword>
<reference evidence="3" key="1">
    <citation type="journal article" date="2011" name="Proc. Natl. Acad. Sci. U.S.A.">
        <title>Obligate biotrophy features unraveled by the genomic analysis of rust fungi.</title>
        <authorList>
            <person name="Duplessis S."/>
            <person name="Cuomo C.A."/>
            <person name="Lin Y.-C."/>
            <person name="Aerts A."/>
            <person name="Tisserant E."/>
            <person name="Veneault-Fourrey C."/>
            <person name="Joly D.L."/>
            <person name="Hacquard S."/>
            <person name="Amselem J."/>
            <person name="Cantarel B.L."/>
            <person name="Chiu R."/>
            <person name="Coutinho P.M."/>
            <person name="Feau N."/>
            <person name="Field M."/>
            <person name="Frey P."/>
            <person name="Gelhaye E."/>
            <person name="Goldberg J."/>
            <person name="Grabherr M.G."/>
            <person name="Kodira C.D."/>
            <person name="Kohler A."/>
            <person name="Kuees U."/>
            <person name="Lindquist E.A."/>
            <person name="Lucas S.M."/>
            <person name="Mago R."/>
            <person name="Mauceli E."/>
            <person name="Morin E."/>
            <person name="Murat C."/>
            <person name="Pangilinan J.L."/>
            <person name="Park R."/>
            <person name="Pearson M."/>
            <person name="Quesneville H."/>
            <person name="Rouhier N."/>
            <person name="Sakthikumar S."/>
            <person name="Salamov A.A."/>
            <person name="Schmutz J."/>
            <person name="Selles B."/>
            <person name="Shapiro H."/>
            <person name="Tanguay P."/>
            <person name="Tuskan G.A."/>
            <person name="Henrissat B."/>
            <person name="Van de Peer Y."/>
            <person name="Rouze P."/>
            <person name="Ellis J.G."/>
            <person name="Dodds P.N."/>
            <person name="Schein J.E."/>
            <person name="Zhong S."/>
            <person name="Hamelin R.C."/>
            <person name="Grigoriev I.V."/>
            <person name="Szabo L.J."/>
            <person name="Martin F."/>
        </authorList>
    </citation>
    <scope>NUCLEOTIDE SEQUENCE [LARGE SCALE GENOMIC DNA]</scope>
    <source>
        <strain evidence="3">98AG31 / pathotype 3-4-7</strain>
    </source>
</reference>
<dbReference type="VEuPathDB" id="FungiDB:MELLADRAFT_104799"/>
<dbReference type="RefSeq" id="XP_007408016.1">
    <property type="nucleotide sequence ID" value="XM_007407954.1"/>
</dbReference>
<dbReference type="InParanoid" id="F4RG79"/>
<dbReference type="Proteomes" id="UP000001072">
    <property type="component" value="Unassembled WGS sequence"/>
</dbReference>
<dbReference type="HOGENOM" id="CLU_1928078_0_0_1"/>
<dbReference type="KEGG" id="mlr:MELLADRAFT_104799"/>
<keyword evidence="3" id="KW-1185">Reference proteome</keyword>